<keyword evidence="4" id="KW-0799">Topoisomerase</keyword>
<dbReference type="InterPro" id="IPR013826">
    <property type="entry name" value="Topo_IA_cen_sub3"/>
</dbReference>
<sequence length="711" mass="81425">MKTVIIAEKPSQKKKIKEAYDSGNFPELGEVKFVNARGHLFELKEPEEYTDTWDRKNTDGSWKSNDQVLNALPIIPDDWNYRLKREARSKKGQSVSALFKDIQAAVKWCDQIIIATDPDSEGAAIAWKILWKIPEYQDKVIKQLEFNAQTIPDFQKAFRSLGEGKNYIPMAYQAMAREKSDWLVGMNISRLTTSVLQKQGYRDYFPVGRVQTPTVGLIVKRELEIQNFDGNENWRIILVDQPNDVKFNGKESETCFTPENGGKASAEKLLSILKQGESKVVDLKTEAKVLSAPKLYKFSKLMADASRRFKFSPGKVKKIYQKLYEDGWVSYPRTDEEKIAPSEFKYLLDNVNKFLEILEINDFHVANTIPDKRYVSEGKLDHSANIPSSQIPTVAQVNSWDMEQQKLYKMIVLHTMLMFAPKMSFDGTTVTVNNSNLLFTVKGQHIKDQGWTKWDNKTKKDKTLPDYQLGQILNLTPTMNQMNPPKRYTEIDMTDHVLDSNGLGRPSTQAMILEKVESTYLNKNSKNAELSPKPQAFVLMDFLNDTNLASPEMTAKWEEYLDKIGENKDNASQEVFVKQTEGMVNSLINDLSGKIGTFGGVKAAQDNESSKKTIKTVFGEFKYTYFEGKGKYGTYYQLKLFNISTNELEHEIGKKQMLYALNMNEDKLVKLLETGRLGKTKFETKEKKKYSVDELTLNPDFTVTKHAEWIK</sequence>
<dbReference type="GO" id="GO:0043597">
    <property type="term" value="C:cytoplasmic replication fork"/>
    <property type="evidence" value="ECO:0007669"/>
    <property type="project" value="TreeGrafter"/>
</dbReference>
<dbReference type="Pfam" id="PF01131">
    <property type="entry name" value="Topoisom_bac"/>
    <property type="match status" value="1"/>
</dbReference>
<dbReference type="Pfam" id="PF01751">
    <property type="entry name" value="Toprim"/>
    <property type="match status" value="1"/>
</dbReference>
<dbReference type="InterPro" id="IPR000380">
    <property type="entry name" value="Topo_IA"/>
</dbReference>
<evidence type="ECO:0000256" key="8">
    <source>
        <dbReference type="ARBA" id="ARBA00031985"/>
    </source>
</evidence>
<dbReference type="InterPro" id="IPR013497">
    <property type="entry name" value="Topo_IA_cen"/>
</dbReference>
<dbReference type="PANTHER" id="PTHR11390:SF21">
    <property type="entry name" value="DNA TOPOISOMERASE 3-ALPHA"/>
    <property type="match status" value="1"/>
</dbReference>
<evidence type="ECO:0000256" key="7">
    <source>
        <dbReference type="ARBA" id="ARBA00030003"/>
    </source>
</evidence>
<keyword evidence="6" id="KW-0413">Isomerase</keyword>
<evidence type="ECO:0000256" key="2">
    <source>
        <dbReference type="ARBA" id="ARBA00009446"/>
    </source>
</evidence>
<reference evidence="12 13" key="1">
    <citation type="submission" date="2020-03" db="EMBL/GenBank/DDBJ databases">
        <title>Weissella sp. nov., isolated from Cybister lewisianus.</title>
        <authorList>
            <person name="Hyun D.-W."/>
            <person name="Bae J.-W."/>
        </authorList>
    </citation>
    <scope>NUCLEOTIDE SEQUENCE [LARGE SCALE GENOMIC DNA]</scope>
    <source>
        <strain evidence="12 13">HDW19</strain>
    </source>
</reference>
<dbReference type="InterPro" id="IPR023406">
    <property type="entry name" value="Topo_IA_AS"/>
</dbReference>
<dbReference type="GO" id="GO:0006281">
    <property type="term" value="P:DNA repair"/>
    <property type="evidence" value="ECO:0007669"/>
    <property type="project" value="TreeGrafter"/>
</dbReference>
<protein>
    <recommendedName>
        <fullName evidence="3">DNA topoisomerase</fullName>
        <ecNumber evidence="3">5.6.2.1</ecNumber>
    </recommendedName>
    <alternativeName>
        <fullName evidence="10">Omega-protein</fullName>
    </alternativeName>
    <alternativeName>
        <fullName evidence="9">Relaxing enzyme</fullName>
    </alternativeName>
    <alternativeName>
        <fullName evidence="7">Swivelase</fullName>
    </alternativeName>
    <alternativeName>
        <fullName evidence="8">Untwisting enzyme</fullName>
    </alternativeName>
</protein>
<dbReference type="InterPro" id="IPR003601">
    <property type="entry name" value="Topo_IA_2"/>
</dbReference>
<comment type="catalytic activity">
    <reaction evidence="1">
        <text>ATP-independent breakage of single-stranded DNA, followed by passage and rejoining.</text>
        <dbReference type="EC" id="5.6.2.1"/>
    </reaction>
</comment>
<gene>
    <name evidence="12" type="ORF">G7084_04460</name>
</gene>
<dbReference type="InterPro" id="IPR003602">
    <property type="entry name" value="Topo_IA_DNA-bd_dom"/>
</dbReference>
<evidence type="ECO:0000256" key="6">
    <source>
        <dbReference type="ARBA" id="ARBA00023235"/>
    </source>
</evidence>
<dbReference type="GO" id="GO:0006265">
    <property type="term" value="P:DNA topological change"/>
    <property type="evidence" value="ECO:0007669"/>
    <property type="project" value="InterPro"/>
</dbReference>
<dbReference type="SMART" id="SM00437">
    <property type="entry name" value="TOP1Ac"/>
    <property type="match status" value="1"/>
</dbReference>
<proteinExistence type="inferred from homology"/>
<evidence type="ECO:0000256" key="4">
    <source>
        <dbReference type="ARBA" id="ARBA00023029"/>
    </source>
</evidence>
<dbReference type="InterPro" id="IPR023405">
    <property type="entry name" value="Topo_IA_core_domain"/>
</dbReference>
<dbReference type="EC" id="5.6.2.1" evidence="3"/>
<keyword evidence="13" id="KW-1185">Reference proteome</keyword>
<evidence type="ECO:0000259" key="11">
    <source>
        <dbReference type="PROSITE" id="PS52039"/>
    </source>
</evidence>
<dbReference type="InterPro" id="IPR013825">
    <property type="entry name" value="Topo_IA_cen_sub2"/>
</dbReference>
<dbReference type="PROSITE" id="PS52039">
    <property type="entry name" value="TOPO_IA_2"/>
    <property type="match status" value="1"/>
</dbReference>
<dbReference type="AlphaFoldDB" id="A0A6G8AZZ0"/>
<dbReference type="PRINTS" id="PR00417">
    <property type="entry name" value="PRTPISMRASEI"/>
</dbReference>
<dbReference type="SMART" id="SM00436">
    <property type="entry name" value="TOP1Bc"/>
    <property type="match status" value="1"/>
</dbReference>
<dbReference type="InterPro" id="IPR006171">
    <property type="entry name" value="TOPRIM_dom"/>
</dbReference>
<dbReference type="SMART" id="SM00493">
    <property type="entry name" value="TOPRIM"/>
    <property type="match status" value="1"/>
</dbReference>
<name>A0A6G8AZZ0_9LACO</name>
<dbReference type="Gene3D" id="1.10.290.10">
    <property type="entry name" value="Topoisomerase I, domain 4"/>
    <property type="match status" value="1"/>
</dbReference>
<dbReference type="RefSeq" id="WP_166010418.1">
    <property type="nucleotide sequence ID" value="NZ_CP049888.1"/>
</dbReference>
<evidence type="ECO:0000256" key="10">
    <source>
        <dbReference type="ARBA" id="ARBA00032877"/>
    </source>
</evidence>
<evidence type="ECO:0000256" key="5">
    <source>
        <dbReference type="ARBA" id="ARBA00023125"/>
    </source>
</evidence>
<evidence type="ECO:0000313" key="12">
    <source>
        <dbReference type="EMBL" id="QIL50628.1"/>
    </source>
</evidence>
<dbReference type="Proteomes" id="UP000500741">
    <property type="component" value="Chromosome"/>
</dbReference>
<dbReference type="KEGG" id="wco:G7084_04460"/>
<dbReference type="Gene3D" id="3.40.50.140">
    <property type="match status" value="1"/>
</dbReference>
<dbReference type="InterPro" id="IPR013824">
    <property type="entry name" value="Topo_IA_cen_sub1"/>
</dbReference>
<comment type="similarity">
    <text evidence="2">Belongs to the type IA topoisomerase family.</text>
</comment>
<dbReference type="GO" id="GO:0003677">
    <property type="term" value="F:DNA binding"/>
    <property type="evidence" value="ECO:0007669"/>
    <property type="project" value="UniProtKB-KW"/>
</dbReference>
<accession>A0A6G8AZZ0</accession>
<evidence type="ECO:0000256" key="1">
    <source>
        <dbReference type="ARBA" id="ARBA00000213"/>
    </source>
</evidence>
<dbReference type="Gene3D" id="1.10.460.10">
    <property type="entry name" value="Topoisomerase I, domain 2"/>
    <property type="match status" value="1"/>
</dbReference>
<evidence type="ECO:0000256" key="3">
    <source>
        <dbReference type="ARBA" id="ARBA00012891"/>
    </source>
</evidence>
<dbReference type="SUPFAM" id="SSF56712">
    <property type="entry name" value="Prokaryotic type I DNA topoisomerase"/>
    <property type="match status" value="1"/>
</dbReference>
<dbReference type="Gene3D" id="2.70.20.10">
    <property type="entry name" value="Topoisomerase I, domain 3"/>
    <property type="match status" value="1"/>
</dbReference>
<dbReference type="GO" id="GO:0003917">
    <property type="term" value="F:DNA topoisomerase type I (single strand cut, ATP-independent) activity"/>
    <property type="evidence" value="ECO:0007669"/>
    <property type="project" value="UniProtKB-EC"/>
</dbReference>
<dbReference type="PANTHER" id="PTHR11390">
    <property type="entry name" value="PROKARYOTIC DNA TOPOISOMERASE"/>
    <property type="match status" value="1"/>
</dbReference>
<keyword evidence="5" id="KW-0238">DNA-binding</keyword>
<feature type="domain" description="Topo IA-type catalytic" evidence="11">
    <location>
        <begin position="167"/>
        <end position="588"/>
    </location>
</feature>
<dbReference type="EMBL" id="CP049888">
    <property type="protein sequence ID" value="QIL50628.1"/>
    <property type="molecule type" value="Genomic_DNA"/>
</dbReference>
<evidence type="ECO:0000256" key="9">
    <source>
        <dbReference type="ARBA" id="ARBA00032235"/>
    </source>
</evidence>
<dbReference type="GO" id="GO:0006310">
    <property type="term" value="P:DNA recombination"/>
    <property type="evidence" value="ECO:0007669"/>
    <property type="project" value="TreeGrafter"/>
</dbReference>
<evidence type="ECO:0000313" key="13">
    <source>
        <dbReference type="Proteomes" id="UP000500741"/>
    </source>
</evidence>
<organism evidence="12 13">
    <name type="scientific">Weissella coleopterorum</name>
    <dbReference type="NCBI Taxonomy" id="2714949"/>
    <lineage>
        <taxon>Bacteria</taxon>
        <taxon>Bacillati</taxon>
        <taxon>Bacillota</taxon>
        <taxon>Bacilli</taxon>
        <taxon>Lactobacillales</taxon>
        <taxon>Lactobacillaceae</taxon>
        <taxon>Weissella</taxon>
    </lineage>
</organism>
<dbReference type="PROSITE" id="PS00396">
    <property type="entry name" value="TOPO_IA_1"/>
    <property type="match status" value="1"/>
</dbReference>